<feature type="compositionally biased region" description="Acidic residues" evidence="1">
    <location>
        <begin position="105"/>
        <end position="114"/>
    </location>
</feature>
<protein>
    <submittedName>
        <fullName evidence="2">Uncharacterized protein</fullName>
    </submittedName>
</protein>
<sequence length="376" mass="42154">MASAPAPAPLKSQPLHNFALPFLKWGGSGKNHTSTNHRFRRPSLPPDHTSEPDSDPDSRPHRVGSRTARNRFALPHCSPLKHQQQPSCNDETDDEAGERKRDVDDPAEEAEAEETVQKPWNLRPRKQVLPKAALEIGAGGSRSNGGEFHDAAQQHHGENPPPKSLRLRGFAETNCTEKKEKRKFWIALSREEIEEDIFIMTGSRPARRPRKRPKNVQKQMDTCFPGLWLVGITADAYRVADTPAKVFSFPCFPTSLGGRVSSLIVNSGFVIRGTAYFLSLACYGRGLYQKNPYEAPDPSCCLAFCLWLNLAQKNKVFPPGSGFQLKIELVERTRRVDLITCMSFLRVDEMLSQIFSYLLAWACFTRTLLPGGEDLL</sequence>
<proteinExistence type="predicted"/>
<dbReference type="InterPro" id="IPR012438">
    <property type="entry name" value="DUF1639"/>
</dbReference>
<feature type="compositionally biased region" description="Basic and acidic residues" evidence="1">
    <location>
        <begin position="48"/>
        <end position="60"/>
    </location>
</feature>
<reference evidence="2 3" key="1">
    <citation type="submission" date="2024-01" db="EMBL/GenBank/DDBJ databases">
        <title>The genomes of 5 underutilized Papilionoideae crops provide insights into root nodulation and disease resistance.</title>
        <authorList>
            <person name="Yuan L."/>
        </authorList>
    </citation>
    <scope>NUCLEOTIDE SEQUENCE [LARGE SCALE GENOMIC DNA]</scope>
    <source>
        <strain evidence="2">LY-2023</strain>
        <tissue evidence="2">Leaf</tissue>
    </source>
</reference>
<dbReference type="Proteomes" id="UP001359559">
    <property type="component" value="Unassembled WGS sequence"/>
</dbReference>
<organism evidence="2 3">
    <name type="scientific">Clitoria ternatea</name>
    <name type="common">Butterfly pea</name>
    <dbReference type="NCBI Taxonomy" id="43366"/>
    <lineage>
        <taxon>Eukaryota</taxon>
        <taxon>Viridiplantae</taxon>
        <taxon>Streptophyta</taxon>
        <taxon>Embryophyta</taxon>
        <taxon>Tracheophyta</taxon>
        <taxon>Spermatophyta</taxon>
        <taxon>Magnoliopsida</taxon>
        <taxon>eudicotyledons</taxon>
        <taxon>Gunneridae</taxon>
        <taxon>Pentapetalae</taxon>
        <taxon>rosids</taxon>
        <taxon>fabids</taxon>
        <taxon>Fabales</taxon>
        <taxon>Fabaceae</taxon>
        <taxon>Papilionoideae</taxon>
        <taxon>50 kb inversion clade</taxon>
        <taxon>NPAAA clade</taxon>
        <taxon>indigoferoid/millettioid clade</taxon>
        <taxon>Phaseoleae</taxon>
        <taxon>Clitoria</taxon>
    </lineage>
</organism>
<dbReference type="PANTHER" id="PTHR33130">
    <property type="entry name" value="PUTATIVE (DUF1639)-RELATED"/>
    <property type="match status" value="1"/>
</dbReference>
<feature type="compositionally biased region" description="Basic and acidic residues" evidence="1">
    <location>
        <begin position="147"/>
        <end position="158"/>
    </location>
</feature>
<gene>
    <name evidence="2" type="ORF">RJT34_29705</name>
</gene>
<dbReference type="Pfam" id="PF07797">
    <property type="entry name" value="DUF1639"/>
    <property type="match status" value="1"/>
</dbReference>
<evidence type="ECO:0000313" key="2">
    <source>
        <dbReference type="EMBL" id="KAK7262144.1"/>
    </source>
</evidence>
<feature type="region of interest" description="Disordered" evidence="1">
    <location>
        <begin position="137"/>
        <end position="168"/>
    </location>
</feature>
<feature type="region of interest" description="Disordered" evidence="1">
    <location>
        <begin position="21"/>
        <end position="123"/>
    </location>
</feature>
<dbReference type="PANTHER" id="PTHR33130:SF40">
    <property type="entry name" value="CHROMOGRANIN (DUF1639)"/>
    <property type="match status" value="1"/>
</dbReference>
<name>A0AAN9ES47_CLITE</name>
<evidence type="ECO:0000313" key="3">
    <source>
        <dbReference type="Proteomes" id="UP001359559"/>
    </source>
</evidence>
<keyword evidence="3" id="KW-1185">Reference proteome</keyword>
<accession>A0AAN9ES47</accession>
<dbReference type="EMBL" id="JAYKXN010000008">
    <property type="protein sequence ID" value="KAK7262144.1"/>
    <property type="molecule type" value="Genomic_DNA"/>
</dbReference>
<dbReference type="AlphaFoldDB" id="A0AAN9ES47"/>
<evidence type="ECO:0000256" key="1">
    <source>
        <dbReference type="SAM" id="MobiDB-lite"/>
    </source>
</evidence>
<comment type="caution">
    <text evidence="2">The sequence shown here is derived from an EMBL/GenBank/DDBJ whole genome shotgun (WGS) entry which is preliminary data.</text>
</comment>